<sequence>MRVIVLYGLSSEGELAVARHFCAVMQRKGTPVDMVGLRHDIANEVAIDAYDAVVFVVSDWARHIDPVFEECIRHYRRWLQNAPLAVVGVTDCGCHAVGVRNQRERLVGYLGFQQLSTDMVRVVRYDAGQSDERQRFRWFPRRWSPVKEVTSVSDSWQADESRESETEQCLQEAFVDEFVRRVGSHQRRMTKLRRRGGCKIAF</sequence>
<protein>
    <recommendedName>
        <fullName evidence="3">Flavodoxin domain protein</fullName>
    </recommendedName>
</protein>
<gene>
    <name evidence="1" type="ORF">Pan14r_49090</name>
</gene>
<dbReference type="SUPFAM" id="SSF52218">
    <property type="entry name" value="Flavoproteins"/>
    <property type="match status" value="1"/>
</dbReference>
<evidence type="ECO:0000313" key="1">
    <source>
        <dbReference type="EMBL" id="TWT72589.1"/>
    </source>
</evidence>
<dbReference type="OrthoDB" id="9795729at2"/>
<proteinExistence type="predicted"/>
<dbReference type="Proteomes" id="UP000317238">
    <property type="component" value="Unassembled WGS sequence"/>
</dbReference>
<dbReference type="EMBL" id="SJPL01000001">
    <property type="protein sequence ID" value="TWT72589.1"/>
    <property type="molecule type" value="Genomic_DNA"/>
</dbReference>
<dbReference type="InterPro" id="IPR029039">
    <property type="entry name" value="Flavoprotein-like_sf"/>
</dbReference>
<dbReference type="RefSeq" id="WP_146440391.1">
    <property type="nucleotide sequence ID" value="NZ_SJPL01000001.1"/>
</dbReference>
<dbReference type="AlphaFoldDB" id="A0A5C5YCD6"/>
<evidence type="ECO:0000313" key="2">
    <source>
        <dbReference type="Proteomes" id="UP000317238"/>
    </source>
</evidence>
<evidence type="ECO:0008006" key="3">
    <source>
        <dbReference type="Google" id="ProtNLM"/>
    </source>
</evidence>
<comment type="caution">
    <text evidence="1">The sequence shown here is derived from an EMBL/GenBank/DDBJ whole genome shotgun (WGS) entry which is preliminary data.</text>
</comment>
<name>A0A5C5YCD6_9PLAN</name>
<organism evidence="1 2">
    <name type="scientific">Crateriforma conspicua</name>
    <dbReference type="NCBI Taxonomy" id="2527996"/>
    <lineage>
        <taxon>Bacteria</taxon>
        <taxon>Pseudomonadati</taxon>
        <taxon>Planctomycetota</taxon>
        <taxon>Planctomycetia</taxon>
        <taxon>Planctomycetales</taxon>
        <taxon>Planctomycetaceae</taxon>
        <taxon>Crateriforma</taxon>
    </lineage>
</organism>
<reference evidence="1 2" key="1">
    <citation type="submission" date="2019-02" db="EMBL/GenBank/DDBJ databases">
        <title>Deep-cultivation of Planctomycetes and their phenomic and genomic characterization uncovers novel biology.</title>
        <authorList>
            <person name="Wiegand S."/>
            <person name="Jogler M."/>
            <person name="Boedeker C."/>
            <person name="Pinto D."/>
            <person name="Vollmers J."/>
            <person name="Rivas-Marin E."/>
            <person name="Kohn T."/>
            <person name="Peeters S.H."/>
            <person name="Heuer A."/>
            <person name="Rast P."/>
            <person name="Oberbeckmann S."/>
            <person name="Bunk B."/>
            <person name="Jeske O."/>
            <person name="Meyerdierks A."/>
            <person name="Storesund J.E."/>
            <person name="Kallscheuer N."/>
            <person name="Luecker S."/>
            <person name="Lage O.M."/>
            <person name="Pohl T."/>
            <person name="Merkel B.J."/>
            <person name="Hornburger P."/>
            <person name="Mueller R.-W."/>
            <person name="Bruemmer F."/>
            <person name="Labrenz M."/>
            <person name="Spormann A.M."/>
            <person name="Op Den Camp H."/>
            <person name="Overmann J."/>
            <person name="Amann R."/>
            <person name="Jetten M.S.M."/>
            <person name="Mascher T."/>
            <person name="Medema M.H."/>
            <person name="Devos D.P."/>
            <person name="Kaster A.-K."/>
            <person name="Ovreas L."/>
            <person name="Rohde M."/>
            <person name="Galperin M.Y."/>
            <person name="Jogler C."/>
        </authorList>
    </citation>
    <scope>NUCLEOTIDE SEQUENCE [LARGE SCALE GENOMIC DNA]</scope>
    <source>
        <strain evidence="1 2">Pan14r</strain>
    </source>
</reference>
<keyword evidence="2" id="KW-1185">Reference proteome</keyword>
<accession>A0A5C5YCD6</accession>